<dbReference type="HOGENOM" id="CLU_181053_0_5_1"/>
<dbReference type="EMBL" id="PSQE01000003">
    <property type="protein sequence ID" value="RHN68343.1"/>
    <property type="molecule type" value="Genomic_DNA"/>
</dbReference>
<sequence>MAEIVKFVYLMIIFLSTFLVSTKILEKHKCVTDGVEILEKGKCFTDWECVRNSWLCPVDLVVRCIKETCKCIKILEPINVVPT</sequence>
<protein>
    <submittedName>
        <fullName evidence="3">Nodule Cysteine-Rich (NCR) secreted peptide</fullName>
    </submittedName>
    <submittedName>
        <fullName evidence="5">Putative Late nodulin</fullName>
    </submittedName>
</protein>
<keyword evidence="7" id="KW-1185">Reference proteome</keyword>
<evidence type="ECO:0000313" key="6">
    <source>
        <dbReference type="EnsemblPlants" id="AES71077"/>
    </source>
</evidence>
<evidence type="ECO:0000313" key="4">
    <source>
        <dbReference type="EMBL" id="AFK47513.1"/>
    </source>
</evidence>
<dbReference type="AlphaFoldDB" id="G7JAL3"/>
<reference evidence="5" key="5">
    <citation type="journal article" date="2018" name="Nat. Plants">
        <title>Whole-genome landscape of Medicago truncatula symbiotic genes.</title>
        <authorList>
            <person name="Pecrix Y."/>
            <person name="Gamas P."/>
            <person name="Carrere S."/>
        </authorList>
    </citation>
    <scope>NUCLEOTIDE SEQUENCE</scope>
    <source>
        <tissue evidence="5">Leaves</tissue>
    </source>
</reference>
<evidence type="ECO:0000313" key="5">
    <source>
        <dbReference type="EMBL" id="RHN68343.1"/>
    </source>
</evidence>
<evidence type="ECO:0000313" key="7">
    <source>
        <dbReference type="Proteomes" id="UP000002051"/>
    </source>
</evidence>
<dbReference type="Pfam" id="PF07127">
    <property type="entry name" value="Nodulin_late"/>
    <property type="match status" value="1"/>
</dbReference>
<evidence type="ECO:0000313" key="3">
    <source>
        <dbReference type="EMBL" id="AES71077.1"/>
    </source>
</evidence>
<dbReference type="EMBL" id="BT147719">
    <property type="protein sequence ID" value="AFK47513.1"/>
    <property type="molecule type" value="mRNA"/>
</dbReference>
<reference evidence="3 7" key="3">
    <citation type="journal article" date="2014" name="BMC Genomics">
        <title>An improved genome release (version Mt4.0) for the model legume Medicago truncatula.</title>
        <authorList>
            <person name="Tang H."/>
            <person name="Krishnakumar V."/>
            <person name="Bidwell S."/>
            <person name="Rosen B."/>
            <person name="Chan A."/>
            <person name="Zhou S."/>
            <person name="Gentzbittel L."/>
            <person name="Childs K.L."/>
            <person name="Yandell M."/>
            <person name="Gundlach H."/>
            <person name="Mayer K.F."/>
            <person name="Schwartz D.C."/>
            <person name="Town C.D."/>
        </authorList>
    </citation>
    <scope>GENOME REANNOTATION</scope>
    <source>
        <strain evidence="6 7">cv. Jemalong A17</strain>
    </source>
</reference>
<dbReference type="EMBL" id="CM001219">
    <property type="protein sequence ID" value="AES71077.1"/>
    <property type="molecule type" value="Genomic_DNA"/>
</dbReference>
<evidence type="ECO:0000259" key="2">
    <source>
        <dbReference type="Pfam" id="PF07127"/>
    </source>
</evidence>
<reference evidence="4" key="2">
    <citation type="submission" date="2012-05" db="EMBL/GenBank/DDBJ databases">
        <authorList>
            <person name="Krishnakumar V."/>
            <person name="Cheung F."/>
            <person name="Xiao Y."/>
            <person name="Chan A."/>
            <person name="Moskal W.A."/>
            <person name="Town C.D."/>
        </authorList>
    </citation>
    <scope>NUCLEOTIDE SEQUENCE</scope>
</reference>
<dbReference type="GO" id="GO:0046872">
    <property type="term" value="F:metal ion binding"/>
    <property type="evidence" value="ECO:0007669"/>
    <property type="project" value="InterPro"/>
</dbReference>
<gene>
    <name evidence="3" type="ordered locus">MTR_3g069830</name>
    <name evidence="5" type="ORF">MtrunA17_Chr3g0112881</name>
</gene>
<organism evidence="3 7">
    <name type="scientific">Medicago truncatula</name>
    <name type="common">Barrel medic</name>
    <name type="synonym">Medicago tribuloides</name>
    <dbReference type="NCBI Taxonomy" id="3880"/>
    <lineage>
        <taxon>Eukaryota</taxon>
        <taxon>Viridiplantae</taxon>
        <taxon>Streptophyta</taxon>
        <taxon>Embryophyta</taxon>
        <taxon>Tracheophyta</taxon>
        <taxon>Spermatophyta</taxon>
        <taxon>Magnoliopsida</taxon>
        <taxon>eudicotyledons</taxon>
        <taxon>Gunneridae</taxon>
        <taxon>Pentapetalae</taxon>
        <taxon>rosids</taxon>
        <taxon>fabids</taxon>
        <taxon>Fabales</taxon>
        <taxon>Fabaceae</taxon>
        <taxon>Papilionoideae</taxon>
        <taxon>50 kb inversion clade</taxon>
        <taxon>NPAAA clade</taxon>
        <taxon>Hologalegina</taxon>
        <taxon>IRL clade</taxon>
        <taxon>Trifolieae</taxon>
        <taxon>Medicago</taxon>
    </lineage>
</organism>
<dbReference type="PaxDb" id="3880-AES71077"/>
<keyword evidence="1" id="KW-0472">Membrane</keyword>
<accession>G7JAL3</accession>
<reference evidence="6" key="4">
    <citation type="submission" date="2015-04" db="UniProtKB">
        <authorList>
            <consortium name="EnsemblPlants"/>
        </authorList>
    </citation>
    <scope>IDENTIFICATION</scope>
    <source>
        <strain evidence="6">cv. Jemalong A17</strain>
    </source>
</reference>
<keyword evidence="1" id="KW-0812">Transmembrane</keyword>
<dbReference type="Proteomes" id="UP000002051">
    <property type="component" value="Chromosome 3"/>
</dbReference>
<evidence type="ECO:0000256" key="1">
    <source>
        <dbReference type="SAM" id="Phobius"/>
    </source>
</evidence>
<feature type="domain" description="Late nodulin" evidence="2">
    <location>
        <begin position="1"/>
        <end position="33"/>
    </location>
</feature>
<feature type="transmembrane region" description="Helical" evidence="1">
    <location>
        <begin position="7"/>
        <end position="25"/>
    </location>
</feature>
<proteinExistence type="evidence at transcript level"/>
<dbReference type="Gramene" id="rna16682">
    <property type="protein sequence ID" value="RHN68343.1"/>
    <property type="gene ID" value="gene16682"/>
</dbReference>
<reference evidence="3 7" key="1">
    <citation type="journal article" date="2011" name="Nature">
        <title>The Medicago genome provides insight into the evolution of rhizobial symbioses.</title>
        <authorList>
            <person name="Young N.D."/>
            <person name="Debelle F."/>
            <person name="Oldroyd G.E."/>
            <person name="Geurts R."/>
            <person name="Cannon S.B."/>
            <person name="Udvardi M.K."/>
            <person name="Benedito V.A."/>
            <person name="Mayer K.F."/>
            <person name="Gouzy J."/>
            <person name="Schoof H."/>
            <person name="Van de Peer Y."/>
            <person name="Proost S."/>
            <person name="Cook D.R."/>
            <person name="Meyers B.C."/>
            <person name="Spannagl M."/>
            <person name="Cheung F."/>
            <person name="De Mita S."/>
            <person name="Krishnakumar V."/>
            <person name="Gundlach H."/>
            <person name="Zhou S."/>
            <person name="Mudge J."/>
            <person name="Bharti A.K."/>
            <person name="Murray J.D."/>
            <person name="Naoumkina M.A."/>
            <person name="Rosen B."/>
            <person name="Silverstein K.A."/>
            <person name="Tang H."/>
            <person name="Rombauts S."/>
            <person name="Zhao P.X."/>
            <person name="Zhou P."/>
            <person name="Barbe V."/>
            <person name="Bardou P."/>
            <person name="Bechner M."/>
            <person name="Bellec A."/>
            <person name="Berger A."/>
            <person name="Berges H."/>
            <person name="Bidwell S."/>
            <person name="Bisseling T."/>
            <person name="Choisne N."/>
            <person name="Couloux A."/>
            <person name="Denny R."/>
            <person name="Deshpande S."/>
            <person name="Dai X."/>
            <person name="Doyle J.J."/>
            <person name="Dudez A.M."/>
            <person name="Farmer A.D."/>
            <person name="Fouteau S."/>
            <person name="Franken C."/>
            <person name="Gibelin C."/>
            <person name="Gish J."/>
            <person name="Goldstein S."/>
            <person name="Gonzalez A.J."/>
            <person name="Green P.J."/>
            <person name="Hallab A."/>
            <person name="Hartog M."/>
            <person name="Hua A."/>
            <person name="Humphray S.J."/>
            <person name="Jeong D.H."/>
            <person name="Jing Y."/>
            <person name="Jocker A."/>
            <person name="Kenton S.M."/>
            <person name="Kim D.J."/>
            <person name="Klee K."/>
            <person name="Lai H."/>
            <person name="Lang C."/>
            <person name="Lin S."/>
            <person name="Macmil S.L."/>
            <person name="Magdelenat G."/>
            <person name="Matthews L."/>
            <person name="McCorrison J."/>
            <person name="Monaghan E.L."/>
            <person name="Mun J.H."/>
            <person name="Najar F.Z."/>
            <person name="Nicholson C."/>
            <person name="Noirot C."/>
            <person name="O'Bleness M."/>
            <person name="Paule C.R."/>
            <person name="Poulain J."/>
            <person name="Prion F."/>
            <person name="Qin B."/>
            <person name="Qu C."/>
            <person name="Retzel E.F."/>
            <person name="Riddle C."/>
            <person name="Sallet E."/>
            <person name="Samain S."/>
            <person name="Samson N."/>
            <person name="Sanders I."/>
            <person name="Saurat O."/>
            <person name="Scarpelli C."/>
            <person name="Schiex T."/>
            <person name="Segurens B."/>
            <person name="Severin A.J."/>
            <person name="Sherrier D.J."/>
            <person name="Shi R."/>
            <person name="Sims S."/>
            <person name="Singer S.R."/>
            <person name="Sinharoy S."/>
            <person name="Sterck L."/>
            <person name="Viollet A."/>
            <person name="Wang B.B."/>
            <person name="Wang K."/>
            <person name="Wang M."/>
            <person name="Wang X."/>
            <person name="Warfsmann J."/>
            <person name="Weissenbach J."/>
            <person name="White D.D."/>
            <person name="White J.D."/>
            <person name="Wiley G.B."/>
            <person name="Wincker P."/>
            <person name="Xing Y."/>
            <person name="Yang L."/>
            <person name="Yao Z."/>
            <person name="Ying F."/>
            <person name="Zhai J."/>
            <person name="Zhou L."/>
            <person name="Zuber A."/>
            <person name="Denarie J."/>
            <person name="Dixon R.A."/>
            <person name="May G.D."/>
            <person name="Schwartz D.C."/>
            <person name="Rogers J."/>
            <person name="Quetier F."/>
            <person name="Town C.D."/>
            <person name="Roe B.A."/>
        </authorList>
    </citation>
    <scope>NUCLEOTIDE SEQUENCE [LARGE SCALE GENOMIC DNA]</scope>
    <source>
        <strain evidence="3">A17</strain>
        <strain evidence="6 7">cv. Jemalong A17</strain>
    </source>
</reference>
<dbReference type="EnsemblPlants" id="AES71077">
    <property type="protein sequence ID" value="AES71077"/>
    <property type="gene ID" value="MTR_3g069830"/>
</dbReference>
<keyword evidence="1" id="KW-1133">Transmembrane helix</keyword>
<dbReference type="InterPro" id="IPR009810">
    <property type="entry name" value="Nodulin_late_dom"/>
</dbReference>
<name>G7JAL3_MEDTR</name>
<dbReference type="Proteomes" id="UP000265566">
    <property type="component" value="Chromosome 3"/>
</dbReference>